<name>A0A194X7A2_MOLSC</name>
<dbReference type="InParanoid" id="A0A194X7A2"/>
<accession>A0A194X7A2</accession>
<reference evidence="3 4" key="1">
    <citation type="submission" date="2015-10" db="EMBL/GenBank/DDBJ databases">
        <title>Full genome of DAOMC 229536 Phialocephala scopiformis, a fungal endophyte of spruce producing the potent anti-insectan compound rugulosin.</title>
        <authorList>
            <consortium name="DOE Joint Genome Institute"/>
            <person name="Walker A.K."/>
            <person name="Frasz S.L."/>
            <person name="Seifert K.A."/>
            <person name="Miller J.D."/>
            <person name="Mondo S.J."/>
            <person name="Labutti K."/>
            <person name="Lipzen A."/>
            <person name="Dockter R."/>
            <person name="Kennedy M."/>
            <person name="Grigoriev I.V."/>
            <person name="Spatafora J.W."/>
        </authorList>
    </citation>
    <scope>NUCLEOTIDE SEQUENCE [LARGE SCALE GENOMIC DNA]</scope>
    <source>
        <strain evidence="3 4">CBS 120377</strain>
    </source>
</reference>
<feature type="region of interest" description="Disordered" evidence="1">
    <location>
        <begin position="241"/>
        <end position="306"/>
    </location>
</feature>
<feature type="transmembrane region" description="Helical" evidence="2">
    <location>
        <begin position="135"/>
        <end position="157"/>
    </location>
</feature>
<dbReference type="KEGG" id="psco:LY89DRAFT_102022"/>
<dbReference type="OrthoDB" id="5215637at2759"/>
<keyword evidence="2" id="KW-0812">Transmembrane</keyword>
<evidence type="ECO:0000313" key="3">
    <source>
        <dbReference type="EMBL" id="KUJ16055.1"/>
    </source>
</evidence>
<feature type="compositionally biased region" description="Basic and acidic residues" evidence="1">
    <location>
        <begin position="246"/>
        <end position="257"/>
    </location>
</feature>
<gene>
    <name evidence="3" type="ORF">LY89DRAFT_102022</name>
</gene>
<keyword evidence="2" id="KW-1133">Transmembrane helix</keyword>
<protein>
    <submittedName>
        <fullName evidence="3">Uncharacterized protein</fullName>
    </submittedName>
</protein>
<dbReference type="EMBL" id="KQ947417">
    <property type="protein sequence ID" value="KUJ16055.1"/>
    <property type="molecule type" value="Genomic_DNA"/>
</dbReference>
<dbReference type="AlphaFoldDB" id="A0A194X7A2"/>
<keyword evidence="4" id="KW-1185">Reference proteome</keyword>
<organism evidence="3 4">
    <name type="scientific">Mollisia scopiformis</name>
    <name type="common">Conifer needle endophyte fungus</name>
    <name type="synonym">Phialocephala scopiformis</name>
    <dbReference type="NCBI Taxonomy" id="149040"/>
    <lineage>
        <taxon>Eukaryota</taxon>
        <taxon>Fungi</taxon>
        <taxon>Dikarya</taxon>
        <taxon>Ascomycota</taxon>
        <taxon>Pezizomycotina</taxon>
        <taxon>Leotiomycetes</taxon>
        <taxon>Helotiales</taxon>
        <taxon>Mollisiaceae</taxon>
        <taxon>Mollisia</taxon>
    </lineage>
</organism>
<sequence>MTCYSPPKSPGQSGTAQDGNYTSCYPTQKVSMCCRTEGDSCSTNGLCMNTVGSTATYWRESCTDPTWTSPYCLNAFDVCPLDQSNNTPVTFCQGEGGYCCGANNPICCGTDSEIIIPQIQTPPAGSTYSGEGTNVGAIAGGLIGGICFISVITYIVWRFCIKSKRQMYESADWAEDFEEPAVDRYHRIVPPVPAWKMQAIQAEQTPHHYTSPSHRDPSHRARVYSTADGYSFSTRSGFAASSAMRDPSHRPKYDSTIDGKSVSARSALGTSLADQDPNHGPEASSTVEGKSAIDERSAIDGKSANDVKRVSFLEELPVDDI</sequence>
<dbReference type="RefSeq" id="XP_018070410.1">
    <property type="nucleotide sequence ID" value="XM_018205014.1"/>
</dbReference>
<keyword evidence="2" id="KW-0472">Membrane</keyword>
<evidence type="ECO:0000256" key="1">
    <source>
        <dbReference type="SAM" id="MobiDB-lite"/>
    </source>
</evidence>
<feature type="compositionally biased region" description="Basic and acidic residues" evidence="1">
    <location>
        <begin position="291"/>
        <end position="306"/>
    </location>
</feature>
<dbReference type="STRING" id="149040.A0A194X7A2"/>
<proteinExistence type="predicted"/>
<evidence type="ECO:0000313" key="4">
    <source>
        <dbReference type="Proteomes" id="UP000070700"/>
    </source>
</evidence>
<evidence type="ECO:0000256" key="2">
    <source>
        <dbReference type="SAM" id="Phobius"/>
    </source>
</evidence>
<dbReference type="Proteomes" id="UP000070700">
    <property type="component" value="Unassembled WGS sequence"/>
</dbReference>
<dbReference type="GeneID" id="28814740"/>